<evidence type="ECO:0000256" key="4">
    <source>
        <dbReference type="ARBA" id="ARBA00022753"/>
    </source>
</evidence>
<dbReference type="EMBL" id="HBEA01006169">
    <property type="protein sequence ID" value="CAD8255238.1"/>
    <property type="molecule type" value="Transcribed_RNA"/>
</dbReference>
<comment type="subcellular location">
    <subcellularLocation>
        <location evidence="1">Endosome</location>
    </subcellularLocation>
</comment>
<gene>
    <name evidence="8" type="ORF">PPYR1160_LOCUS4730</name>
</gene>
<dbReference type="GO" id="GO:0000813">
    <property type="term" value="C:ESCRT I complex"/>
    <property type="evidence" value="ECO:0007669"/>
    <property type="project" value="TreeGrafter"/>
</dbReference>
<dbReference type="AlphaFoldDB" id="A0A7R9YA95"/>
<dbReference type="PANTHER" id="PTHR13678">
    <property type="entry name" value="VACUOLAR PROTEIN SORTING-ASSOCIATED PROTEIN 37"/>
    <property type="match status" value="1"/>
</dbReference>
<evidence type="ECO:0000256" key="1">
    <source>
        <dbReference type="ARBA" id="ARBA00004177"/>
    </source>
</evidence>
<feature type="domain" description="VPS37 C-terminal" evidence="7">
    <location>
        <begin position="51"/>
        <end position="185"/>
    </location>
</feature>
<evidence type="ECO:0000256" key="2">
    <source>
        <dbReference type="ARBA" id="ARBA00007617"/>
    </source>
</evidence>
<dbReference type="InterPro" id="IPR009851">
    <property type="entry name" value="Mod_r"/>
</dbReference>
<organism evidence="8">
    <name type="scientific">Pinguiococcus pyrenoidosus</name>
    <dbReference type="NCBI Taxonomy" id="172671"/>
    <lineage>
        <taxon>Eukaryota</taxon>
        <taxon>Sar</taxon>
        <taxon>Stramenopiles</taxon>
        <taxon>Ochrophyta</taxon>
        <taxon>Pinguiophyceae</taxon>
        <taxon>Pinguiochrysidales</taxon>
        <taxon>Pinguiochrysidaceae</taxon>
        <taxon>Pinguiococcus</taxon>
    </lineage>
</organism>
<comment type="similarity">
    <text evidence="2">Belongs to the VPS37 family.</text>
</comment>
<evidence type="ECO:0000313" key="8">
    <source>
        <dbReference type="EMBL" id="CAD8255238.1"/>
    </source>
</evidence>
<dbReference type="GO" id="GO:0006612">
    <property type="term" value="P:protein targeting to membrane"/>
    <property type="evidence" value="ECO:0007669"/>
    <property type="project" value="TreeGrafter"/>
</dbReference>
<dbReference type="GO" id="GO:0043162">
    <property type="term" value="P:ubiquitin-dependent protein catabolic process via the multivesicular body sorting pathway"/>
    <property type="evidence" value="ECO:0007669"/>
    <property type="project" value="TreeGrafter"/>
</dbReference>
<name>A0A7R9YA95_9STRA</name>
<feature type="region of interest" description="Disordered" evidence="6">
    <location>
        <begin position="1"/>
        <end position="24"/>
    </location>
</feature>
<sequence>MMYYPSMASGASGQDRPATPSEDVEHSMNLETLEQYHTPMPAVPAKYPLLEEMSTAEQQRLLDDEVALEAFVNELDVVKSYRQLLEDTREANLKAARGIVEREDELLTLRDNCLILQSELREKARAYEILAKSTELSEEQVEDQLQAAVVKAEEEKEDAGMRLEDGSDVREWLEDFVEKAATFHRLNALREVLAHS</sequence>
<keyword evidence="5" id="KW-0653">Protein transport</keyword>
<accession>A0A7R9YA95</accession>
<evidence type="ECO:0000256" key="6">
    <source>
        <dbReference type="SAM" id="MobiDB-lite"/>
    </source>
</evidence>
<dbReference type="Pfam" id="PF07200">
    <property type="entry name" value="Mod_r"/>
    <property type="match status" value="1"/>
</dbReference>
<dbReference type="GO" id="GO:0006623">
    <property type="term" value="P:protein targeting to vacuole"/>
    <property type="evidence" value="ECO:0007669"/>
    <property type="project" value="TreeGrafter"/>
</dbReference>
<evidence type="ECO:0000256" key="5">
    <source>
        <dbReference type="ARBA" id="ARBA00022927"/>
    </source>
</evidence>
<keyword evidence="3" id="KW-0813">Transport</keyword>
<protein>
    <recommendedName>
        <fullName evidence="7">VPS37 C-terminal domain-containing protein</fullName>
    </recommendedName>
</protein>
<reference evidence="8" key="1">
    <citation type="submission" date="2021-01" db="EMBL/GenBank/DDBJ databases">
        <authorList>
            <person name="Corre E."/>
            <person name="Pelletier E."/>
            <person name="Niang G."/>
            <person name="Scheremetjew M."/>
            <person name="Finn R."/>
            <person name="Kale V."/>
            <person name="Holt S."/>
            <person name="Cochrane G."/>
            <person name="Meng A."/>
            <person name="Brown T."/>
            <person name="Cohen L."/>
        </authorList>
    </citation>
    <scope>NUCLEOTIDE SEQUENCE</scope>
    <source>
        <strain evidence="8">CCMP2078</strain>
    </source>
</reference>
<evidence type="ECO:0000256" key="3">
    <source>
        <dbReference type="ARBA" id="ARBA00022448"/>
    </source>
</evidence>
<proteinExistence type="inferred from homology"/>
<evidence type="ECO:0000259" key="7">
    <source>
        <dbReference type="Pfam" id="PF07200"/>
    </source>
</evidence>
<keyword evidence="4" id="KW-0967">Endosome</keyword>
<dbReference type="PANTHER" id="PTHR13678:SF2">
    <property type="entry name" value="VACUOLAR PROTEIN SORTING-ASSOCIATED PROTEIN 37A"/>
    <property type="match status" value="1"/>
</dbReference>